<dbReference type="PANTHER" id="PTHR30024">
    <property type="entry name" value="ALIPHATIC SULFONATES-BINDING PROTEIN-RELATED"/>
    <property type="match status" value="1"/>
</dbReference>
<keyword evidence="6" id="KW-0997">Cell inner membrane</keyword>
<evidence type="ECO:0000256" key="5">
    <source>
        <dbReference type="ARBA" id="ARBA00022475"/>
    </source>
</evidence>
<dbReference type="Proteomes" id="UP000518605">
    <property type="component" value="Unassembled WGS sequence"/>
</dbReference>
<dbReference type="InterPro" id="IPR010067">
    <property type="entry name" value="ABC_SsuA_sub-bd"/>
</dbReference>
<dbReference type="Pfam" id="PF13379">
    <property type="entry name" value="NMT1_2"/>
    <property type="match status" value="1"/>
</dbReference>
<keyword evidence="12" id="KW-1185">Reference proteome</keyword>
<organism evidence="11 12">
    <name type="scientific">Paenibacillus endophyticus</name>
    <dbReference type="NCBI Taxonomy" id="1294268"/>
    <lineage>
        <taxon>Bacteria</taxon>
        <taxon>Bacillati</taxon>
        <taxon>Bacillota</taxon>
        <taxon>Bacilli</taxon>
        <taxon>Bacillales</taxon>
        <taxon>Paenibacillaceae</taxon>
        <taxon>Paenibacillus</taxon>
    </lineage>
</organism>
<dbReference type="EMBL" id="JACHXW010000002">
    <property type="protein sequence ID" value="MBB3150729.1"/>
    <property type="molecule type" value="Genomic_DNA"/>
</dbReference>
<evidence type="ECO:0000313" key="11">
    <source>
        <dbReference type="EMBL" id="MBB3150729.1"/>
    </source>
</evidence>
<dbReference type="GO" id="GO:0005886">
    <property type="term" value="C:plasma membrane"/>
    <property type="evidence" value="ECO:0007669"/>
    <property type="project" value="UniProtKB-SubCell"/>
</dbReference>
<dbReference type="RefSeq" id="WP_183559011.1">
    <property type="nucleotide sequence ID" value="NZ_CBCSLB010000004.1"/>
</dbReference>
<reference evidence="11 12" key="1">
    <citation type="submission" date="2020-08" db="EMBL/GenBank/DDBJ databases">
        <title>Genomic Encyclopedia of Type Strains, Phase III (KMG-III): the genomes of soil and plant-associated and newly described type strains.</title>
        <authorList>
            <person name="Whitman W."/>
        </authorList>
    </citation>
    <scope>NUCLEOTIDE SEQUENCE [LARGE SCALE GENOMIC DNA]</scope>
    <source>
        <strain evidence="11 12">CECT 8234</strain>
    </source>
</reference>
<keyword evidence="5" id="KW-1003">Cell membrane</keyword>
<evidence type="ECO:0000256" key="8">
    <source>
        <dbReference type="ARBA" id="ARBA00023136"/>
    </source>
</evidence>
<gene>
    <name evidence="11" type="ORF">FHS16_000763</name>
</gene>
<evidence type="ECO:0000256" key="10">
    <source>
        <dbReference type="SAM" id="SignalP"/>
    </source>
</evidence>
<feature type="signal peptide" evidence="10">
    <location>
        <begin position="1"/>
        <end position="26"/>
    </location>
</feature>
<comment type="caution">
    <text evidence="11">The sequence shown here is derived from an EMBL/GenBank/DDBJ whole genome shotgun (WGS) entry which is preliminary data.</text>
</comment>
<dbReference type="NCBIfam" id="TIGR01728">
    <property type="entry name" value="SsuA_fam"/>
    <property type="match status" value="1"/>
</dbReference>
<dbReference type="PANTHER" id="PTHR30024:SF47">
    <property type="entry name" value="TAURINE-BINDING PERIPLASMIC PROTEIN"/>
    <property type="match status" value="1"/>
</dbReference>
<evidence type="ECO:0000256" key="1">
    <source>
        <dbReference type="ARBA" id="ARBA00004418"/>
    </source>
</evidence>
<dbReference type="SUPFAM" id="SSF53850">
    <property type="entry name" value="Periplasmic binding protein-like II"/>
    <property type="match status" value="1"/>
</dbReference>
<dbReference type="AlphaFoldDB" id="A0A7W5G860"/>
<dbReference type="Gene3D" id="3.40.190.10">
    <property type="entry name" value="Periplasmic binding protein-like II"/>
    <property type="match status" value="2"/>
</dbReference>
<comment type="similarity">
    <text evidence="3">Belongs to the bacterial solute-binding protein SsuA/TauA family.</text>
</comment>
<sequence>MKKQISLILTLVFVLLLSACGGNNNAADNNPPAASNGAEATQAPADAPVKQEPVTVKLGIFKNVTHAAGYIALEKEFFQKQLGEHVTIEVQAFDNGSDFSTAIATGQIDLGYVGPGPSTNQFLKSSNFRVISGADNGGAVLVAGKDSGVSSVKDLVGKTIAIPTKGSTNEISLRLLLEQEGVKITTDKTGAQIVARAPADTLVALRQNEVAATLIPEPWGTQIEQEGIGKVIVPWDQVPPNNGDYPLVILVASDKFLSEHRDLAKAAVKANLEAIDFITANPDESYELINKRLSELSGKGLDIELIKAALSHMRLTTDVSQEAIEEMAKVSIDAGYIKDITADALDLSKFLDLSLLEEVKSGK</sequence>
<evidence type="ECO:0000256" key="2">
    <source>
        <dbReference type="ARBA" id="ARBA00004533"/>
    </source>
</evidence>
<evidence type="ECO:0000256" key="4">
    <source>
        <dbReference type="ARBA" id="ARBA00022448"/>
    </source>
</evidence>
<dbReference type="GO" id="GO:0042597">
    <property type="term" value="C:periplasmic space"/>
    <property type="evidence" value="ECO:0007669"/>
    <property type="project" value="UniProtKB-SubCell"/>
</dbReference>
<proteinExistence type="inferred from homology"/>
<accession>A0A7W5G860</accession>
<evidence type="ECO:0000256" key="9">
    <source>
        <dbReference type="SAM" id="MobiDB-lite"/>
    </source>
</evidence>
<keyword evidence="4" id="KW-0813">Transport</keyword>
<feature type="compositionally biased region" description="Low complexity" evidence="9">
    <location>
        <begin position="28"/>
        <end position="38"/>
    </location>
</feature>
<evidence type="ECO:0000256" key="7">
    <source>
        <dbReference type="ARBA" id="ARBA00022729"/>
    </source>
</evidence>
<evidence type="ECO:0000313" key="12">
    <source>
        <dbReference type="Proteomes" id="UP000518605"/>
    </source>
</evidence>
<dbReference type="InterPro" id="IPR044527">
    <property type="entry name" value="NrtA/CpmA_ABC-bd_dom"/>
</dbReference>
<keyword evidence="8" id="KW-0472">Membrane</keyword>
<dbReference type="GO" id="GO:0042626">
    <property type="term" value="F:ATPase-coupled transmembrane transporter activity"/>
    <property type="evidence" value="ECO:0007669"/>
    <property type="project" value="InterPro"/>
</dbReference>
<protein>
    <submittedName>
        <fullName evidence="11">NitT/TauT family transport system substrate-binding protein</fullName>
    </submittedName>
</protein>
<evidence type="ECO:0000256" key="3">
    <source>
        <dbReference type="ARBA" id="ARBA00010742"/>
    </source>
</evidence>
<feature type="chain" id="PRO_5030971414" evidence="10">
    <location>
        <begin position="27"/>
        <end position="363"/>
    </location>
</feature>
<name>A0A7W5G860_9BACL</name>
<feature type="region of interest" description="Disordered" evidence="9">
    <location>
        <begin position="28"/>
        <end position="48"/>
    </location>
</feature>
<dbReference type="CDD" id="cd13553">
    <property type="entry name" value="PBP2_NrtA_CpmA_like"/>
    <property type="match status" value="1"/>
</dbReference>
<comment type="subcellular location">
    <subcellularLocation>
        <location evidence="2">Cell inner membrane</location>
    </subcellularLocation>
    <subcellularLocation>
        <location evidence="1">Periplasm</location>
    </subcellularLocation>
</comment>
<dbReference type="PROSITE" id="PS51257">
    <property type="entry name" value="PROKAR_LIPOPROTEIN"/>
    <property type="match status" value="1"/>
</dbReference>
<evidence type="ECO:0000256" key="6">
    <source>
        <dbReference type="ARBA" id="ARBA00022519"/>
    </source>
</evidence>
<keyword evidence="7 10" id="KW-0732">Signal</keyword>